<dbReference type="SUPFAM" id="SSF53474">
    <property type="entry name" value="alpha/beta-Hydrolases"/>
    <property type="match status" value="1"/>
</dbReference>
<evidence type="ECO:0000313" key="3">
    <source>
        <dbReference type="EMBL" id="MBO4139038.1"/>
    </source>
</evidence>
<dbReference type="EMBL" id="FMCQ01000002">
    <property type="protein sequence ID" value="SCE73031.1"/>
    <property type="molecule type" value="Genomic_DNA"/>
</dbReference>
<dbReference type="EMBL" id="JAGFVQ010000003">
    <property type="protein sequence ID" value="MBO4139038.1"/>
    <property type="molecule type" value="Genomic_DNA"/>
</dbReference>
<reference evidence="4 5" key="1">
    <citation type="submission" date="2016-06" db="EMBL/GenBank/DDBJ databases">
        <authorList>
            <person name="Varghese N."/>
            <person name="Submissions Spin"/>
        </authorList>
    </citation>
    <scope>NUCLEOTIDE SEQUENCE [LARGE SCALE GENOMIC DNA]</scope>
    <source>
        <strain evidence="4 5">DSM 45142</strain>
    </source>
</reference>
<protein>
    <submittedName>
        <fullName evidence="3 4">Thioesterase</fullName>
    </submittedName>
</protein>
<dbReference type="Gene3D" id="3.40.50.1820">
    <property type="entry name" value="alpha/beta hydrolase"/>
    <property type="match status" value="1"/>
</dbReference>
<accession>A0AAW4JB26</accession>
<dbReference type="InterPro" id="IPR012223">
    <property type="entry name" value="TEII"/>
</dbReference>
<dbReference type="GO" id="GO:0008610">
    <property type="term" value="P:lipid biosynthetic process"/>
    <property type="evidence" value="ECO:0007669"/>
    <property type="project" value="TreeGrafter"/>
</dbReference>
<name>A0AAW4JB26_9ACTN</name>
<comment type="caution">
    <text evidence="3">The sequence shown here is derived from an EMBL/GenBank/DDBJ whole genome shotgun (WGS) entry which is preliminary data.</text>
</comment>
<dbReference type="AlphaFoldDB" id="A0AAW4JB26"/>
<dbReference type="PANTHER" id="PTHR11487:SF0">
    <property type="entry name" value="S-ACYL FATTY ACID SYNTHASE THIOESTERASE, MEDIUM CHAIN"/>
    <property type="match status" value="1"/>
</dbReference>
<keyword evidence="5" id="KW-1185">Reference proteome</keyword>
<sequence length="244" mass="27089">MDEFRWLKGLGRREDAGIMLLCFHYAGGSVSMFRNWAHLLPPSIEPVAVQLPGRADRFMETPHTSMTTLVDELIEVLEPILDRPFACFGASMGARVSRALAHALRDRQLPLPRKLYVSSSTAPVLEEVVRGWNESDEELVAYMRELGGTPREVFDDDDLLSALLPILRADLTVLATHAYHPSPPLNVPVHAFAGRDDIEASPSLMAPWSEETVAGFHLDVLDTGHFLNEVGLQRVIDVISRDLG</sequence>
<evidence type="ECO:0000313" key="4">
    <source>
        <dbReference type="EMBL" id="SCE73031.1"/>
    </source>
</evidence>
<evidence type="ECO:0000313" key="6">
    <source>
        <dbReference type="Proteomes" id="UP000669887"/>
    </source>
</evidence>
<proteinExistence type="inferred from homology"/>
<dbReference type="Proteomes" id="UP000199405">
    <property type="component" value="Unassembled WGS sequence"/>
</dbReference>
<evidence type="ECO:0000313" key="5">
    <source>
        <dbReference type="Proteomes" id="UP000199405"/>
    </source>
</evidence>
<dbReference type="RefSeq" id="WP_208576399.1">
    <property type="nucleotide sequence ID" value="NZ_FMCQ01000002.1"/>
</dbReference>
<reference evidence="3" key="2">
    <citation type="submission" date="2021-03" db="EMBL/GenBank/DDBJ databases">
        <title>X isolated from Micromonospora tulbaghiae.</title>
        <authorList>
            <person name="Stennett H.L."/>
        </authorList>
    </citation>
    <scope>NUCLEOTIDE SEQUENCE</scope>
    <source>
        <strain evidence="3">28M1-20</strain>
    </source>
</reference>
<dbReference type="Pfam" id="PF00975">
    <property type="entry name" value="Thioesterase"/>
    <property type="match status" value="1"/>
</dbReference>
<dbReference type="InterPro" id="IPR001031">
    <property type="entry name" value="Thioesterase"/>
</dbReference>
<gene>
    <name evidence="4" type="ORF">GA0070562_2068</name>
    <name evidence="3" type="ORF">J5U46_02560</name>
</gene>
<evidence type="ECO:0000256" key="1">
    <source>
        <dbReference type="ARBA" id="ARBA00007169"/>
    </source>
</evidence>
<dbReference type="InterPro" id="IPR029058">
    <property type="entry name" value="AB_hydrolase_fold"/>
</dbReference>
<dbReference type="GeneID" id="93468858"/>
<comment type="similarity">
    <text evidence="1">Belongs to the thioesterase family.</text>
</comment>
<evidence type="ECO:0000259" key="2">
    <source>
        <dbReference type="Pfam" id="PF00975"/>
    </source>
</evidence>
<dbReference type="Proteomes" id="UP000669887">
    <property type="component" value="Unassembled WGS sequence"/>
</dbReference>
<organism evidence="3 6">
    <name type="scientific">Micromonospora tulbaghiae</name>
    <dbReference type="NCBI Taxonomy" id="479978"/>
    <lineage>
        <taxon>Bacteria</taxon>
        <taxon>Bacillati</taxon>
        <taxon>Actinomycetota</taxon>
        <taxon>Actinomycetes</taxon>
        <taxon>Micromonosporales</taxon>
        <taxon>Micromonosporaceae</taxon>
        <taxon>Micromonospora</taxon>
    </lineage>
</organism>
<dbReference type="PANTHER" id="PTHR11487">
    <property type="entry name" value="THIOESTERASE"/>
    <property type="match status" value="1"/>
</dbReference>
<feature type="domain" description="Thioesterase" evidence="2">
    <location>
        <begin position="20"/>
        <end position="241"/>
    </location>
</feature>